<proteinExistence type="predicted"/>
<keyword evidence="3" id="KW-1185">Reference proteome</keyword>
<gene>
    <name evidence="2" type="ORF">E2C01_076231</name>
</gene>
<name>A0A5B7IHB4_PORTR</name>
<comment type="caution">
    <text evidence="2">The sequence shown here is derived from an EMBL/GenBank/DDBJ whole genome shotgun (WGS) entry which is preliminary data.</text>
</comment>
<feature type="region of interest" description="Disordered" evidence="1">
    <location>
        <begin position="89"/>
        <end position="112"/>
    </location>
</feature>
<organism evidence="2 3">
    <name type="scientific">Portunus trituberculatus</name>
    <name type="common">Swimming crab</name>
    <name type="synonym">Neptunus trituberculatus</name>
    <dbReference type="NCBI Taxonomy" id="210409"/>
    <lineage>
        <taxon>Eukaryota</taxon>
        <taxon>Metazoa</taxon>
        <taxon>Ecdysozoa</taxon>
        <taxon>Arthropoda</taxon>
        <taxon>Crustacea</taxon>
        <taxon>Multicrustacea</taxon>
        <taxon>Malacostraca</taxon>
        <taxon>Eumalacostraca</taxon>
        <taxon>Eucarida</taxon>
        <taxon>Decapoda</taxon>
        <taxon>Pleocyemata</taxon>
        <taxon>Brachyura</taxon>
        <taxon>Eubrachyura</taxon>
        <taxon>Portunoidea</taxon>
        <taxon>Portunidae</taxon>
        <taxon>Portuninae</taxon>
        <taxon>Portunus</taxon>
    </lineage>
</organism>
<dbReference type="EMBL" id="VSRR010057470">
    <property type="protein sequence ID" value="MPC81605.1"/>
    <property type="molecule type" value="Genomic_DNA"/>
</dbReference>
<dbReference type="AlphaFoldDB" id="A0A5B7IHB4"/>
<protein>
    <submittedName>
        <fullName evidence="2">Uncharacterized protein</fullName>
    </submittedName>
</protein>
<evidence type="ECO:0000313" key="3">
    <source>
        <dbReference type="Proteomes" id="UP000324222"/>
    </source>
</evidence>
<evidence type="ECO:0000313" key="2">
    <source>
        <dbReference type="EMBL" id="MPC81605.1"/>
    </source>
</evidence>
<accession>A0A5B7IHB4</accession>
<dbReference type="Proteomes" id="UP000324222">
    <property type="component" value="Unassembled WGS sequence"/>
</dbReference>
<sequence>MMSRLVTKKKRVSTGVCRAIKVLNKTALSSLPDVEVSAPGWEHCTLAGDLVWLWGSGARPSQLFILLPWSINEYLGQLGKVNYGGAAQRPMGRVSQPGSLQGPAPRPALMDL</sequence>
<reference evidence="2 3" key="1">
    <citation type="submission" date="2019-05" db="EMBL/GenBank/DDBJ databases">
        <title>Another draft genome of Portunus trituberculatus and its Hox gene families provides insights of decapod evolution.</title>
        <authorList>
            <person name="Jeong J.-H."/>
            <person name="Song I."/>
            <person name="Kim S."/>
            <person name="Choi T."/>
            <person name="Kim D."/>
            <person name="Ryu S."/>
            <person name="Kim W."/>
        </authorList>
    </citation>
    <scope>NUCLEOTIDE SEQUENCE [LARGE SCALE GENOMIC DNA]</scope>
    <source>
        <tissue evidence="2">Muscle</tissue>
    </source>
</reference>
<evidence type="ECO:0000256" key="1">
    <source>
        <dbReference type="SAM" id="MobiDB-lite"/>
    </source>
</evidence>